<accession>W6MV83</accession>
<feature type="region of interest" description="Disordered" evidence="1">
    <location>
        <begin position="294"/>
        <end position="342"/>
    </location>
</feature>
<reference evidence="2" key="1">
    <citation type="submission" date="2013-12" db="EMBL/GenBank/DDBJ databases">
        <authorList>
            <person name="Genoscope - CEA"/>
        </authorList>
    </citation>
    <scope>NUCLEOTIDE SEQUENCE</scope>
    <source>
        <strain evidence="2">CBS 1993</strain>
    </source>
</reference>
<feature type="region of interest" description="Disordered" evidence="1">
    <location>
        <begin position="235"/>
        <end position="276"/>
    </location>
</feature>
<evidence type="ECO:0000313" key="2">
    <source>
        <dbReference type="EMBL" id="CDK26130.1"/>
    </source>
</evidence>
<evidence type="ECO:0000313" key="3">
    <source>
        <dbReference type="Proteomes" id="UP000019384"/>
    </source>
</evidence>
<feature type="compositionally biased region" description="Polar residues" evidence="1">
    <location>
        <begin position="235"/>
        <end position="250"/>
    </location>
</feature>
<organism evidence="2 3">
    <name type="scientific">Kuraishia capsulata CBS 1993</name>
    <dbReference type="NCBI Taxonomy" id="1382522"/>
    <lineage>
        <taxon>Eukaryota</taxon>
        <taxon>Fungi</taxon>
        <taxon>Dikarya</taxon>
        <taxon>Ascomycota</taxon>
        <taxon>Saccharomycotina</taxon>
        <taxon>Pichiomycetes</taxon>
        <taxon>Pichiales</taxon>
        <taxon>Pichiaceae</taxon>
        <taxon>Kuraishia</taxon>
    </lineage>
</organism>
<proteinExistence type="predicted"/>
<evidence type="ECO:0000256" key="1">
    <source>
        <dbReference type="SAM" id="MobiDB-lite"/>
    </source>
</evidence>
<feature type="region of interest" description="Disordered" evidence="1">
    <location>
        <begin position="1"/>
        <end position="77"/>
    </location>
</feature>
<dbReference type="RefSeq" id="XP_022458138.1">
    <property type="nucleotide sequence ID" value="XM_022604347.1"/>
</dbReference>
<gene>
    <name evidence="2" type="ORF">KUCA_T00002101001</name>
</gene>
<feature type="compositionally biased region" description="Low complexity" evidence="1">
    <location>
        <begin position="265"/>
        <end position="276"/>
    </location>
</feature>
<dbReference type="AlphaFoldDB" id="W6MV83"/>
<dbReference type="Proteomes" id="UP000019384">
    <property type="component" value="Unassembled WGS sequence"/>
</dbReference>
<feature type="compositionally biased region" description="Polar residues" evidence="1">
    <location>
        <begin position="177"/>
        <end position="199"/>
    </location>
</feature>
<feature type="compositionally biased region" description="Polar residues" evidence="1">
    <location>
        <begin position="39"/>
        <end position="55"/>
    </location>
</feature>
<dbReference type="OrthoDB" id="5364312at2759"/>
<dbReference type="GeneID" id="34519526"/>
<feature type="region of interest" description="Disordered" evidence="1">
    <location>
        <begin position="174"/>
        <end position="199"/>
    </location>
</feature>
<feature type="compositionally biased region" description="Polar residues" evidence="1">
    <location>
        <begin position="331"/>
        <end position="342"/>
    </location>
</feature>
<name>W6MV83_9ASCO</name>
<reference evidence="2" key="2">
    <citation type="submission" date="2014-02" db="EMBL/GenBank/DDBJ databases">
        <title>Complete DNA sequence of /Kuraishia capsulata/ illustrates novel genomic features among budding yeasts (/Saccharomycotina/).</title>
        <authorList>
            <person name="Morales L."/>
            <person name="Noel B."/>
            <person name="Porcel B."/>
            <person name="Marcet-Houben M."/>
            <person name="Hullo M-F."/>
            <person name="Sacerdot C."/>
            <person name="Tekaia F."/>
            <person name="Leh-Louis V."/>
            <person name="Despons L."/>
            <person name="Khanna V."/>
            <person name="Aury J-M."/>
            <person name="Barbe V."/>
            <person name="Couloux A."/>
            <person name="Labadie K."/>
            <person name="Pelletier E."/>
            <person name="Souciet J-L."/>
            <person name="Boekhout T."/>
            <person name="Gabaldon T."/>
            <person name="Wincker P."/>
            <person name="Dujon B."/>
        </authorList>
    </citation>
    <scope>NUCLEOTIDE SEQUENCE</scope>
    <source>
        <strain evidence="2">CBS 1993</strain>
    </source>
</reference>
<dbReference type="HOGENOM" id="CLU_639506_0_0_1"/>
<dbReference type="EMBL" id="HG793126">
    <property type="protein sequence ID" value="CDK26130.1"/>
    <property type="molecule type" value="Genomic_DNA"/>
</dbReference>
<sequence>MISPNKETNRKLSLFTFDNKNSGPERAPEDEAPTAPLSAAQQLNSPLSLDDQMSPTDGDPGAFGSLNGTVDGVGRSLSNPSDSSLIFERSVQDPLITTQPVSHCPRCLKPKSQCHHNSILNLPQHINSENFIPPALDSTASLLNSTKNLDDVDMVYSPRRPSTINLSYALGERQSERPSLSKRSSAVLQSPSSTNLRTEGSKSTLSFFSYADMINNEDSEANYQRRPSISQTLSQSFLGNPRLSRTNSAASKLRSVPQVPTLNTAPSSAVSGSLVSPASLSPALNRPGNPHYNFRKFALDSPSESDDDEKPLTNGSFSSAHSKTRDARLSVSHSMSSANSKLGSVDDVLDEDEAFVTRNVGDTLRRYTGELRG</sequence>
<protein>
    <submittedName>
        <fullName evidence="2">Uncharacterized protein</fullName>
    </submittedName>
</protein>
<keyword evidence="3" id="KW-1185">Reference proteome</keyword>